<dbReference type="PANTHER" id="PTHR11669">
    <property type="entry name" value="REPLICATION FACTOR C / DNA POLYMERASE III GAMMA-TAU SUBUNIT"/>
    <property type="match status" value="1"/>
</dbReference>
<gene>
    <name evidence="1" type="ORF">DI556_16060</name>
</gene>
<accession>A0A2W5N3G5</accession>
<proteinExistence type="predicted"/>
<dbReference type="Gene3D" id="3.40.50.300">
    <property type="entry name" value="P-loop containing nucleotide triphosphate hydrolases"/>
    <property type="match status" value="1"/>
</dbReference>
<sequence length="364" mass="38060">MSEDEPDRLAGTPHPRMTGHLLGQGEAEALFLDALATGRPPHGWMITGPRGVGKATLAWRIARHLLAGDAAGPTLDMDPEHPVFRQVAALSAPRLFLCRRPWDDKTKRLRAQITVDEVRALKGFFQMSAAEGGWRVAIVDAADEMNTAAANALLKVLEEPPERAVLLLVCHRPGLLPPTIRSRCRVLRCAPLGPEDLAAALDQAGVAVAPGAAPALGALAGGSVGDAARLLTGDGLAVYAEILALLARAPGMDRRRLVALAESCAARDAAERYGMVLDLIGRALARLARAGAGAGGAPVSEAEAEVWARLSPGPGAARLWAGLAAELGDRAAHARAVHLDPAQVILDTCLRIDTAAAEARVPAR</sequence>
<dbReference type="GO" id="GO:0006261">
    <property type="term" value="P:DNA-templated DNA replication"/>
    <property type="evidence" value="ECO:0007669"/>
    <property type="project" value="TreeGrafter"/>
</dbReference>
<organism evidence="1 2">
    <name type="scientific">Rhodovulum sulfidophilum</name>
    <name type="common">Rhodobacter sulfidophilus</name>
    <dbReference type="NCBI Taxonomy" id="35806"/>
    <lineage>
        <taxon>Bacteria</taxon>
        <taxon>Pseudomonadati</taxon>
        <taxon>Pseudomonadota</taxon>
        <taxon>Alphaproteobacteria</taxon>
        <taxon>Rhodobacterales</taxon>
        <taxon>Paracoccaceae</taxon>
        <taxon>Rhodovulum</taxon>
    </lineage>
</organism>
<dbReference type="AlphaFoldDB" id="A0A2W5N3G5"/>
<dbReference type="NCBIfam" id="NF005677">
    <property type="entry name" value="PRK07471.1"/>
    <property type="match status" value="1"/>
</dbReference>
<protein>
    <submittedName>
        <fullName evidence="1">DNA polymerase III subunit delta</fullName>
    </submittedName>
</protein>
<dbReference type="SUPFAM" id="SSF52540">
    <property type="entry name" value="P-loop containing nucleoside triphosphate hydrolases"/>
    <property type="match status" value="1"/>
</dbReference>
<comment type="caution">
    <text evidence="1">The sequence shown here is derived from an EMBL/GenBank/DDBJ whole genome shotgun (WGS) entry which is preliminary data.</text>
</comment>
<reference evidence="1 2" key="1">
    <citation type="submission" date="2017-08" db="EMBL/GenBank/DDBJ databases">
        <title>Infants hospitalized years apart are colonized by the same room-sourced microbial strains.</title>
        <authorList>
            <person name="Brooks B."/>
            <person name="Olm M.R."/>
            <person name="Firek B.A."/>
            <person name="Baker R."/>
            <person name="Thomas B.C."/>
            <person name="Morowitz M.J."/>
            <person name="Banfield J.F."/>
        </authorList>
    </citation>
    <scope>NUCLEOTIDE SEQUENCE [LARGE SCALE GENOMIC DNA]</scope>
    <source>
        <strain evidence="1">S2_005_002_R2_34</strain>
    </source>
</reference>
<evidence type="ECO:0000313" key="1">
    <source>
        <dbReference type="EMBL" id="PZQ48002.1"/>
    </source>
</evidence>
<dbReference type="GO" id="GO:0009360">
    <property type="term" value="C:DNA polymerase III complex"/>
    <property type="evidence" value="ECO:0007669"/>
    <property type="project" value="TreeGrafter"/>
</dbReference>
<dbReference type="PANTHER" id="PTHR11669:SF8">
    <property type="entry name" value="DNA POLYMERASE III SUBUNIT DELTA"/>
    <property type="match status" value="1"/>
</dbReference>
<dbReference type="Proteomes" id="UP000249185">
    <property type="component" value="Unassembled WGS sequence"/>
</dbReference>
<dbReference type="InterPro" id="IPR027417">
    <property type="entry name" value="P-loop_NTPase"/>
</dbReference>
<evidence type="ECO:0000313" key="2">
    <source>
        <dbReference type="Proteomes" id="UP000249185"/>
    </source>
</evidence>
<dbReference type="EMBL" id="QFPW01000014">
    <property type="protein sequence ID" value="PZQ48002.1"/>
    <property type="molecule type" value="Genomic_DNA"/>
</dbReference>
<dbReference type="Pfam" id="PF13177">
    <property type="entry name" value="DNA_pol3_delta2"/>
    <property type="match status" value="1"/>
</dbReference>
<dbReference type="InterPro" id="IPR050238">
    <property type="entry name" value="DNA_Rep/Repair_Clamp_Loader"/>
</dbReference>
<name>A0A2W5N3G5_RHOSU</name>